<dbReference type="OrthoDB" id="2585251at2759"/>
<dbReference type="EMBL" id="LUEZ02000045">
    <property type="protein sequence ID" value="RDB24013.1"/>
    <property type="molecule type" value="Genomic_DNA"/>
</dbReference>
<gene>
    <name evidence="2" type="ORF">Hypma_008649</name>
</gene>
<evidence type="ECO:0000313" key="2">
    <source>
        <dbReference type="EMBL" id="RDB24013.1"/>
    </source>
</evidence>
<feature type="region of interest" description="Disordered" evidence="1">
    <location>
        <begin position="1"/>
        <end position="22"/>
    </location>
</feature>
<reference evidence="2" key="1">
    <citation type="submission" date="2018-04" db="EMBL/GenBank/DDBJ databases">
        <title>Whole genome sequencing of Hypsizygus marmoreus.</title>
        <authorList>
            <person name="Choi I.-G."/>
            <person name="Min B."/>
            <person name="Kim J.-G."/>
            <person name="Kim S."/>
            <person name="Oh Y.-L."/>
            <person name="Kong W.-S."/>
            <person name="Park H."/>
            <person name="Jeong J."/>
            <person name="Song E.-S."/>
        </authorList>
    </citation>
    <scope>NUCLEOTIDE SEQUENCE [LARGE SCALE GENOMIC DNA]</scope>
    <source>
        <strain evidence="2">51987-8</strain>
    </source>
</reference>
<dbReference type="STRING" id="39966.A0A369JWJ1"/>
<comment type="caution">
    <text evidence="2">The sequence shown here is derived from an EMBL/GenBank/DDBJ whole genome shotgun (WGS) entry which is preliminary data.</text>
</comment>
<evidence type="ECO:0000256" key="1">
    <source>
        <dbReference type="SAM" id="MobiDB-lite"/>
    </source>
</evidence>
<name>A0A369JWJ1_HYPMA</name>
<accession>A0A369JWJ1</accession>
<proteinExistence type="predicted"/>
<sequence>MLASHGARAATRNASNLIPHTGTAGVGASRGIHIPSFVRVHPRIPNPAKAQKLFTQSRNLLAQFFNHLTAPGLRAPTAPSISRSFHGAARVHTTIQQGFSLPARVALSRPLQPHFLPRAPAAVPRAMTQVGLGTARNFSTGRPIFQNLIENVPVAGRAFYEADWDLKMRQEREKMRKPLKAKSSKKHTGKEMLKPRARDFVTKENKDVSEESEVEAQLDQYFPAPAAPEVTTCLLIPLAPTPTARVPLSENPSSHSALLPLRDLASIHMSHETHSLRVSSLFSRLDASNVWERGVQCSAFSHGGGADGVCTMLKVEFIGWTKAEVRSVIGESGTGWCVLEEAKTSRENAPRLFDDGDDEDVFSDTSSILSGMFEDSSRPSRVDLTSPAEAVDPSHSLLLPTLDFSSTFLSSSFPAPTPQPPAANLSSFVQSSADFDPWLDSDAWSDGGLSATDSWIEPPSDNGWFGHSSESARRAEIQVGYVQPRATLFL</sequence>
<dbReference type="AlphaFoldDB" id="A0A369JWJ1"/>
<evidence type="ECO:0000313" key="3">
    <source>
        <dbReference type="Proteomes" id="UP000076154"/>
    </source>
</evidence>
<dbReference type="Proteomes" id="UP000076154">
    <property type="component" value="Unassembled WGS sequence"/>
</dbReference>
<organism evidence="2 3">
    <name type="scientific">Hypsizygus marmoreus</name>
    <name type="common">White beech mushroom</name>
    <name type="synonym">Agaricus marmoreus</name>
    <dbReference type="NCBI Taxonomy" id="39966"/>
    <lineage>
        <taxon>Eukaryota</taxon>
        <taxon>Fungi</taxon>
        <taxon>Dikarya</taxon>
        <taxon>Basidiomycota</taxon>
        <taxon>Agaricomycotina</taxon>
        <taxon>Agaricomycetes</taxon>
        <taxon>Agaricomycetidae</taxon>
        <taxon>Agaricales</taxon>
        <taxon>Tricholomatineae</taxon>
        <taxon>Lyophyllaceae</taxon>
        <taxon>Hypsizygus</taxon>
    </lineage>
</organism>
<keyword evidence="3" id="KW-1185">Reference proteome</keyword>
<dbReference type="InParanoid" id="A0A369JWJ1"/>
<protein>
    <submittedName>
        <fullName evidence="2">Uncharacterized protein</fullName>
    </submittedName>
</protein>